<dbReference type="RefSeq" id="WP_418161415.1">
    <property type="nucleotide sequence ID" value="NZ_JBBLZC010000029.1"/>
</dbReference>
<accession>A0ABU8XWI4</accession>
<feature type="chain" id="PRO_5046670031" evidence="1">
    <location>
        <begin position="24"/>
        <end position="126"/>
    </location>
</feature>
<dbReference type="Pfam" id="PF18602">
    <property type="entry name" value="Rap1a"/>
    <property type="match status" value="1"/>
</dbReference>
<proteinExistence type="predicted"/>
<feature type="signal peptide" evidence="1">
    <location>
        <begin position="1"/>
        <end position="23"/>
    </location>
</feature>
<evidence type="ECO:0000313" key="4">
    <source>
        <dbReference type="Proteomes" id="UP001375743"/>
    </source>
</evidence>
<keyword evidence="1" id="KW-0732">Signal</keyword>
<evidence type="ECO:0000313" key="3">
    <source>
        <dbReference type="EMBL" id="MEK0085567.1"/>
    </source>
</evidence>
<gene>
    <name evidence="3" type="ORF">U1T56_20635</name>
</gene>
<dbReference type="InterPro" id="IPR041238">
    <property type="entry name" value="Rap1a"/>
</dbReference>
<evidence type="ECO:0000256" key="1">
    <source>
        <dbReference type="SAM" id="SignalP"/>
    </source>
</evidence>
<protein>
    <submittedName>
        <fullName evidence="3">Rap1a/Tai family immunity protein</fullName>
    </submittedName>
</protein>
<reference evidence="3 4" key="1">
    <citation type="submission" date="2024-01" db="EMBL/GenBank/DDBJ databases">
        <title>Multi-omics insights into the function and evolution of sodium benzoate biodegradation pathways in Benzoatithermus flavus gen. nov., sp. nov. from hot spring.</title>
        <authorList>
            <person name="Hu C.-J."/>
            <person name="Li W.-J."/>
        </authorList>
    </citation>
    <scope>NUCLEOTIDE SEQUENCE [LARGE SCALE GENOMIC DNA]</scope>
    <source>
        <strain evidence="3 4">SYSU G07066</strain>
    </source>
</reference>
<comment type="caution">
    <text evidence="3">The sequence shown here is derived from an EMBL/GenBank/DDBJ whole genome shotgun (WGS) entry which is preliminary data.</text>
</comment>
<evidence type="ECO:0000259" key="2">
    <source>
        <dbReference type="Pfam" id="PF18602"/>
    </source>
</evidence>
<organism evidence="3 4">
    <name type="scientific">Benzoatithermus flavus</name>
    <dbReference type="NCBI Taxonomy" id="3108223"/>
    <lineage>
        <taxon>Bacteria</taxon>
        <taxon>Pseudomonadati</taxon>
        <taxon>Pseudomonadota</taxon>
        <taxon>Alphaproteobacteria</taxon>
        <taxon>Geminicoccales</taxon>
        <taxon>Geminicoccaceae</taxon>
        <taxon>Benzoatithermus</taxon>
    </lineage>
</organism>
<dbReference type="Proteomes" id="UP001375743">
    <property type="component" value="Unassembled WGS sequence"/>
</dbReference>
<name>A0ABU8XWI4_9PROT</name>
<dbReference type="EMBL" id="JBBLZC010000029">
    <property type="protein sequence ID" value="MEK0085567.1"/>
    <property type="molecule type" value="Genomic_DNA"/>
</dbReference>
<feature type="domain" description="Rap1a immunity protein" evidence="2">
    <location>
        <begin position="31"/>
        <end position="124"/>
    </location>
</feature>
<keyword evidence="4" id="KW-1185">Reference proteome</keyword>
<sequence>MRRIRVIGMAGLLALLAGHATEAANPGKLDTTADLLAFCEGSGDAGDPTGADLAFCNGFIAGTGLFYLELVRADAIKPLACKEPTPPLNEIRSAFVRWAKANPQQLSAKPVDGFWQAMAATYPCSR</sequence>